<dbReference type="AlphaFoldDB" id="A0A7X5LLR3"/>
<dbReference type="Proteomes" id="UP000470213">
    <property type="component" value="Unassembled WGS sequence"/>
</dbReference>
<evidence type="ECO:0000256" key="5">
    <source>
        <dbReference type="ARBA" id="ARBA00023163"/>
    </source>
</evidence>
<dbReference type="InterPro" id="IPR036388">
    <property type="entry name" value="WH-like_DNA-bd_sf"/>
</dbReference>
<keyword evidence="5" id="KW-0804">Transcription</keyword>
<evidence type="ECO:0000256" key="1">
    <source>
        <dbReference type="ARBA" id="ARBA00009437"/>
    </source>
</evidence>
<dbReference type="InterPro" id="IPR036390">
    <property type="entry name" value="WH_DNA-bd_sf"/>
</dbReference>
<keyword evidence="3" id="KW-0238">DNA-binding</keyword>
<dbReference type="GO" id="GO:0003677">
    <property type="term" value="F:DNA binding"/>
    <property type="evidence" value="ECO:0007669"/>
    <property type="project" value="UniProtKB-KW"/>
</dbReference>
<dbReference type="PANTHER" id="PTHR30293">
    <property type="entry name" value="TRANSCRIPTIONAL REGULATORY PROTEIN NAC-RELATED"/>
    <property type="match status" value="1"/>
</dbReference>
<dbReference type="InterPro" id="IPR005119">
    <property type="entry name" value="LysR_subst-bd"/>
</dbReference>
<dbReference type="EMBL" id="JAAAWN010000013">
    <property type="protein sequence ID" value="NDV91677.1"/>
    <property type="molecule type" value="Genomic_DNA"/>
</dbReference>
<dbReference type="Pfam" id="PF03466">
    <property type="entry name" value="LysR_substrate"/>
    <property type="match status" value="1"/>
</dbReference>
<sequence>MHHLNYHHLYYFYVIAREGSISKAAALLHVTPQTVSGQLSTFERQLGYALFERVNKRLHLNAKGKIAYQHACEIFQKGNQLAEILKSPIDHANSEFVIGITNGIPKVLFYDFVHQTMGAFSNVKYIIREDSLDGLLKELAINAIDFIVSDRGIAPGTQVNANSHFLGHSSLSFFAKHTLNKHQHFPTCLNEMPLLLQSSSSGIRSALSKWLIDEQIFPNIVAEFDDSALLKLFGSENFGVFCAPSAIAAHVEKQYGVHCIGEVVSISERYFAITGKSRTDYTISEAIILQAKAVLGSAGGSALLTGNE</sequence>
<dbReference type="PANTHER" id="PTHR30293:SF2">
    <property type="entry name" value="TRANSCRIPTIONAL ACTIVATOR PROTEIN NHAR"/>
    <property type="match status" value="1"/>
</dbReference>
<protein>
    <submittedName>
        <fullName evidence="7">LysR family transcriptional regulator</fullName>
    </submittedName>
</protein>
<comment type="similarity">
    <text evidence="1">Belongs to the LysR transcriptional regulatory family.</text>
</comment>
<evidence type="ECO:0000256" key="3">
    <source>
        <dbReference type="ARBA" id="ARBA00023125"/>
    </source>
</evidence>
<dbReference type="RefSeq" id="WP_163085630.1">
    <property type="nucleotide sequence ID" value="NZ_JAAAWN010000013.1"/>
</dbReference>
<comment type="caution">
    <text evidence="7">The sequence shown here is derived from an EMBL/GenBank/DDBJ whole genome shotgun (WGS) entry which is preliminary data.</text>
</comment>
<dbReference type="GO" id="GO:2000142">
    <property type="term" value="P:regulation of DNA-templated transcription initiation"/>
    <property type="evidence" value="ECO:0007669"/>
    <property type="project" value="TreeGrafter"/>
</dbReference>
<reference evidence="7 8" key="1">
    <citation type="submission" date="2020-01" db="EMBL/GenBank/DDBJ databases">
        <authorList>
            <person name="Chen J."/>
            <person name="Zhu S."/>
            <person name="Yang J."/>
        </authorList>
    </citation>
    <scope>NUCLEOTIDE SEQUENCE [LARGE SCALE GENOMIC DNA]</scope>
    <source>
        <strain evidence="7 8">345S023</strain>
    </source>
</reference>
<evidence type="ECO:0000313" key="7">
    <source>
        <dbReference type="EMBL" id="NDV91677.1"/>
    </source>
</evidence>
<dbReference type="SUPFAM" id="SSF46785">
    <property type="entry name" value="Winged helix' DNA-binding domain"/>
    <property type="match status" value="1"/>
</dbReference>
<feature type="domain" description="HTH lysR-type" evidence="6">
    <location>
        <begin position="4"/>
        <end position="61"/>
    </location>
</feature>
<keyword evidence="2" id="KW-0805">Transcription regulation</keyword>
<dbReference type="GO" id="GO:0003700">
    <property type="term" value="F:DNA-binding transcription factor activity"/>
    <property type="evidence" value="ECO:0007669"/>
    <property type="project" value="InterPro"/>
</dbReference>
<keyword evidence="4" id="KW-0010">Activator</keyword>
<evidence type="ECO:0000256" key="4">
    <source>
        <dbReference type="ARBA" id="ARBA00023159"/>
    </source>
</evidence>
<organism evidence="7 8">
    <name type="scientific">Alteromonas profundi</name>
    <dbReference type="NCBI Taxonomy" id="2696062"/>
    <lineage>
        <taxon>Bacteria</taxon>
        <taxon>Pseudomonadati</taxon>
        <taxon>Pseudomonadota</taxon>
        <taxon>Gammaproteobacteria</taxon>
        <taxon>Alteromonadales</taxon>
        <taxon>Alteromonadaceae</taxon>
        <taxon>Alteromonas/Salinimonas group</taxon>
        <taxon>Alteromonas</taxon>
    </lineage>
</organism>
<dbReference type="Gene3D" id="3.40.190.290">
    <property type="match status" value="1"/>
</dbReference>
<dbReference type="PROSITE" id="PS50931">
    <property type="entry name" value="HTH_LYSR"/>
    <property type="match status" value="1"/>
</dbReference>
<dbReference type="SUPFAM" id="SSF53850">
    <property type="entry name" value="Periplasmic binding protein-like II"/>
    <property type="match status" value="1"/>
</dbReference>
<keyword evidence="8" id="KW-1185">Reference proteome</keyword>
<proteinExistence type="inferred from homology"/>
<evidence type="ECO:0000259" key="6">
    <source>
        <dbReference type="PROSITE" id="PS50931"/>
    </source>
</evidence>
<gene>
    <name evidence="7" type="ORF">GTH32_10830</name>
</gene>
<dbReference type="Gene3D" id="1.10.10.10">
    <property type="entry name" value="Winged helix-like DNA-binding domain superfamily/Winged helix DNA-binding domain"/>
    <property type="match status" value="1"/>
</dbReference>
<dbReference type="InterPro" id="IPR000847">
    <property type="entry name" value="LysR_HTH_N"/>
</dbReference>
<evidence type="ECO:0000256" key="2">
    <source>
        <dbReference type="ARBA" id="ARBA00023015"/>
    </source>
</evidence>
<accession>A0A7X5LLR3</accession>
<evidence type="ECO:0000313" key="8">
    <source>
        <dbReference type="Proteomes" id="UP000470213"/>
    </source>
</evidence>
<name>A0A7X5LLR3_9ALTE</name>
<dbReference type="Pfam" id="PF00126">
    <property type="entry name" value="HTH_1"/>
    <property type="match status" value="1"/>
</dbReference>